<reference evidence="3" key="1">
    <citation type="submission" date="2021-02" db="EMBL/GenBank/DDBJ databases">
        <authorList>
            <person name="Dougan E. K."/>
            <person name="Rhodes N."/>
            <person name="Thang M."/>
            <person name="Chan C."/>
        </authorList>
    </citation>
    <scope>NUCLEOTIDE SEQUENCE</scope>
</reference>
<protein>
    <recommendedName>
        <fullName evidence="2">DOT1 domain-containing protein</fullName>
    </recommendedName>
</protein>
<comment type="caution">
    <text evidence="3">The sequence shown here is derived from an EMBL/GenBank/DDBJ whole genome shotgun (WGS) entry which is preliminary data.</text>
</comment>
<name>A0A813FXG7_POLGL</name>
<dbReference type="GO" id="GO:0031151">
    <property type="term" value="F:histone H3K79 methyltransferase activity"/>
    <property type="evidence" value="ECO:0007669"/>
    <property type="project" value="InterPro"/>
</dbReference>
<dbReference type="OrthoDB" id="443402at2759"/>
<gene>
    <name evidence="3" type="ORF">PGLA1383_LOCUS34920</name>
</gene>
<dbReference type="InterPro" id="IPR025789">
    <property type="entry name" value="DOT1_dom"/>
</dbReference>
<proteinExistence type="predicted"/>
<evidence type="ECO:0000313" key="3">
    <source>
        <dbReference type="EMBL" id="CAE8617257.1"/>
    </source>
</evidence>
<accession>A0A813FXG7</accession>
<dbReference type="EMBL" id="CAJNNV010026109">
    <property type="protein sequence ID" value="CAE8617257.1"/>
    <property type="molecule type" value="Genomic_DNA"/>
</dbReference>
<feature type="compositionally biased region" description="Polar residues" evidence="1">
    <location>
        <begin position="1"/>
        <end position="12"/>
    </location>
</feature>
<sequence>QQQLLGQPQFSCSDKRFPPSAQGPSEELARRNIDEAMKVAWLKRTGFGAEAGEKEYIQDVQEKVAAQAVLEDGSPAPAPSKLTANTYGEATDNGVRQLGAILGLGGGVGSDVVFADLGCGVGKVVMQMYLEFPRVRKARGVELQGSRAAKGQLAFLEMRENGKALALRRASYFAAALEAAPEPGLGSRAFNDTLDVSMGPGDMYKMDVSDLTHAYTNSLSFCDNMLRVLADKLSKEAGKLEVVITLKKFPHGLAGFSHSTDAAQMSWSKQSHGQNVHIYRRNPA</sequence>
<evidence type="ECO:0000313" key="4">
    <source>
        <dbReference type="Proteomes" id="UP000654075"/>
    </source>
</evidence>
<dbReference type="AlphaFoldDB" id="A0A813FXG7"/>
<feature type="region of interest" description="Disordered" evidence="1">
    <location>
        <begin position="1"/>
        <end position="27"/>
    </location>
</feature>
<keyword evidence="4" id="KW-1185">Reference proteome</keyword>
<dbReference type="InterPro" id="IPR029063">
    <property type="entry name" value="SAM-dependent_MTases_sf"/>
</dbReference>
<feature type="domain" description="DOT1" evidence="2">
    <location>
        <begin position="83"/>
        <end position="149"/>
    </location>
</feature>
<dbReference type="Pfam" id="PF08123">
    <property type="entry name" value="DOT1"/>
    <property type="match status" value="1"/>
</dbReference>
<organism evidence="3 4">
    <name type="scientific">Polarella glacialis</name>
    <name type="common">Dinoflagellate</name>
    <dbReference type="NCBI Taxonomy" id="89957"/>
    <lineage>
        <taxon>Eukaryota</taxon>
        <taxon>Sar</taxon>
        <taxon>Alveolata</taxon>
        <taxon>Dinophyceae</taxon>
        <taxon>Suessiales</taxon>
        <taxon>Suessiaceae</taxon>
        <taxon>Polarella</taxon>
    </lineage>
</organism>
<dbReference type="Proteomes" id="UP000654075">
    <property type="component" value="Unassembled WGS sequence"/>
</dbReference>
<dbReference type="Gene3D" id="3.40.50.150">
    <property type="entry name" value="Vaccinia Virus protein VP39"/>
    <property type="match status" value="1"/>
</dbReference>
<feature type="non-terminal residue" evidence="3">
    <location>
        <position position="284"/>
    </location>
</feature>
<dbReference type="SUPFAM" id="SSF53335">
    <property type="entry name" value="S-adenosyl-L-methionine-dependent methyltransferases"/>
    <property type="match status" value="1"/>
</dbReference>
<evidence type="ECO:0000259" key="2">
    <source>
        <dbReference type="Pfam" id="PF08123"/>
    </source>
</evidence>
<evidence type="ECO:0000256" key="1">
    <source>
        <dbReference type="SAM" id="MobiDB-lite"/>
    </source>
</evidence>